<dbReference type="EMBL" id="JBHMFI010000002">
    <property type="protein sequence ID" value="MFB9074447.1"/>
    <property type="molecule type" value="Genomic_DNA"/>
</dbReference>
<accession>A0ABV5G683</accession>
<proteinExistence type="predicted"/>
<keyword evidence="2" id="KW-1185">Reference proteome</keyword>
<dbReference type="Proteomes" id="UP001589575">
    <property type="component" value="Unassembled WGS sequence"/>
</dbReference>
<evidence type="ECO:0000313" key="2">
    <source>
        <dbReference type="Proteomes" id="UP001589575"/>
    </source>
</evidence>
<protein>
    <submittedName>
        <fullName evidence="1">Uncharacterized protein</fullName>
    </submittedName>
</protein>
<gene>
    <name evidence="1" type="ORF">ACFFX0_25950</name>
</gene>
<organism evidence="1 2">
    <name type="scientific">Citricoccus parietis</name>
    <dbReference type="NCBI Taxonomy" id="592307"/>
    <lineage>
        <taxon>Bacteria</taxon>
        <taxon>Bacillati</taxon>
        <taxon>Actinomycetota</taxon>
        <taxon>Actinomycetes</taxon>
        <taxon>Micrococcales</taxon>
        <taxon>Micrococcaceae</taxon>
        <taxon>Citricoccus</taxon>
    </lineage>
</organism>
<reference evidence="1 2" key="1">
    <citation type="submission" date="2024-09" db="EMBL/GenBank/DDBJ databases">
        <authorList>
            <person name="Sun Q."/>
            <person name="Mori K."/>
        </authorList>
    </citation>
    <scope>NUCLEOTIDE SEQUENCE [LARGE SCALE GENOMIC DNA]</scope>
    <source>
        <strain evidence="1 2">CCM 7609</strain>
    </source>
</reference>
<name>A0ABV5G683_9MICC</name>
<comment type="caution">
    <text evidence="1">The sequence shown here is derived from an EMBL/GenBank/DDBJ whole genome shotgun (WGS) entry which is preliminary data.</text>
</comment>
<sequence>MRRAVGDLDGGLELVALADESVDRRHRVAGERQQGLLELPLMLDRNVHGLADHVKDPVDGSLGR</sequence>
<evidence type="ECO:0000313" key="1">
    <source>
        <dbReference type="EMBL" id="MFB9074447.1"/>
    </source>
</evidence>